<protein>
    <recommendedName>
        <fullName evidence="4">HNH nuclease domain-containing protein</fullName>
    </recommendedName>
</protein>
<keyword evidence="3" id="KW-1185">Reference proteome</keyword>
<proteinExistence type="predicted"/>
<evidence type="ECO:0000256" key="1">
    <source>
        <dbReference type="SAM" id="MobiDB-lite"/>
    </source>
</evidence>
<evidence type="ECO:0000313" key="3">
    <source>
        <dbReference type="Proteomes" id="UP001152130"/>
    </source>
</evidence>
<organism evidence="2 3">
    <name type="scientific">Fusarium irregulare</name>
    <dbReference type="NCBI Taxonomy" id="2494466"/>
    <lineage>
        <taxon>Eukaryota</taxon>
        <taxon>Fungi</taxon>
        <taxon>Dikarya</taxon>
        <taxon>Ascomycota</taxon>
        <taxon>Pezizomycotina</taxon>
        <taxon>Sordariomycetes</taxon>
        <taxon>Hypocreomycetidae</taxon>
        <taxon>Hypocreales</taxon>
        <taxon>Nectriaceae</taxon>
        <taxon>Fusarium</taxon>
        <taxon>Fusarium incarnatum-equiseti species complex</taxon>
    </lineage>
</organism>
<reference evidence="2" key="1">
    <citation type="submission" date="2022-10" db="EMBL/GenBank/DDBJ databases">
        <title>Fusarium specimens isolated from Avocado Roots.</title>
        <authorList>
            <person name="Stajich J."/>
            <person name="Roper C."/>
            <person name="Heimlech-Rivalta G."/>
        </authorList>
    </citation>
    <scope>NUCLEOTIDE SEQUENCE</scope>
    <source>
        <strain evidence="2">CF00143</strain>
    </source>
</reference>
<dbReference type="Proteomes" id="UP001152130">
    <property type="component" value="Unassembled WGS sequence"/>
</dbReference>
<dbReference type="EMBL" id="JAPDHF010000006">
    <property type="protein sequence ID" value="KAJ4016301.1"/>
    <property type="molecule type" value="Genomic_DNA"/>
</dbReference>
<dbReference type="OrthoDB" id="5416097at2759"/>
<dbReference type="AlphaFoldDB" id="A0A9W8UBG1"/>
<gene>
    <name evidence="2" type="ORF">NW766_004493</name>
</gene>
<accession>A0A9W8UBG1</accession>
<sequence length="433" mass="49355">MASSKQSLLPRPKASDIPHPLPSLTEHELGPRLIATTELATEIQTYDREFIMRAEQAALILIVGKREFEHDDGLLSTENWTPPDLKKRLENASPFCKHYMHHLNPDNLKNDAWRHALYRAPIPAPAFTHELICTSDWYTLKQSMWYELRFQTRADLQDLSDPVEEIAKCRKRDKDVCAVTGNRDPVVFWFIPRTWNDTKDHNDATGNLADSSLDVADVIIRGNIIHRKKLGKTHEAWNMMLVDPDLYACLVQGLFAFKFEAIEDIQKPIPLDNYQDDDDDNENVHVVLRFYWMPKLTPRFNQVTTVEDMKTIAREFNAFVALGCPPPNGCPKTLTTLKSGDLVRLLRTRGEEAQKLKSAVKIHWNCILYTALCGGTGLAHFMTGMDQSDGSLQPRDEEYRQEVALDSRLGKTLPRTIGNWLEGAASVFSKTAR</sequence>
<feature type="region of interest" description="Disordered" evidence="1">
    <location>
        <begin position="1"/>
        <end position="25"/>
    </location>
</feature>
<comment type="caution">
    <text evidence="2">The sequence shown here is derived from an EMBL/GenBank/DDBJ whole genome shotgun (WGS) entry which is preliminary data.</text>
</comment>
<evidence type="ECO:0000313" key="2">
    <source>
        <dbReference type="EMBL" id="KAJ4016301.1"/>
    </source>
</evidence>
<evidence type="ECO:0008006" key="4">
    <source>
        <dbReference type="Google" id="ProtNLM"/>
    </source>
</evidence>
<name>A0A9W8UBG1_9HYPO</name>